<dbReference type="EMBL" id="LAJF01000137">
    <property type="protein sequence ID" value="KKB77310.1"/>
    <property type="molecule type" value="Genomic_DNA"/>
</dbReference>
<feature type="transmembrane region" description="Helical" evidence="1">
    <location>
        <begin position="6"/>
        <end position="26"/>
    </location>
</feature>
<evidence type="ECO:0008006" key="6">
    <source>
        <dbReference type="Google" id="ProtNLM"/>
    </source>
</evidence>
<feature type="transmembrane region" description="Helical" evidence="1">
    <location>
        <begin position="47"/>
        <end position="67"/>
    </location>
</feature>
<dbReference type="InterPro" id="IPR025333">
    <property type="entry name" value="DUF4239"/>
</dbReference>
<proteinExistence type="predicted"/>
<sequence length="256" mass="27733">MLANILWAAVFIAGTSAVSVAAYLIAQKFTPVGRDQHRDMATAMVSRIGALHGLILALVFAQELAAYQRLEAQVAVEASAVADIYNDAARYQDPNASAIRRQMLTYLETVLDDELASLGKGDGLSATAWSAWDVAYRQVLNLEPTNARQQDLRQHMLARLHDVSLSRDVRAAEAGTSIANFFWFAALSGVVLIAVGHYIYPARGQSVTLLVLFSAYTGLILFLIYGLANPFSEPMPLQPVALVNLAEALNLDLGRG</sequence>
<evidence type="ECO:0000313" key="5">
    <source>
        <dbReference type="Proteomes" id="UP000184533"/>
    </source>
</evidence>
<keyword evidence="1" id="KW-0812">Transmembrane</keyword>
<dbReference type="AlphaFoldDB" id="A0A0F5L512"/>
<reference evidence="2 4" key="1">
    <citation type="submission" date="2015-03" db="EMBL/GenBank/DDBJ databases">
        <authorList>
            <person name="Hassan Y.I."/>
            <person name="Lepp D."/>
            <person name="Zhou T."/>
        </authorList>
    </citation>
    <scope>NUCLEOTIDE SEQUENCE [LARGE SCALE GENOMIC DNA]</scope>
    <source>
        <strain evidence="2 4">DSM 17137</strain>
    </source>
</reference>
<protein>
    <recommendedName>
        <fullName evidence="6">DUF4239 domain-containing protein</fullName>
    </recommendedName>
</protein>
<evidence type="ECO:0000313" key="2">
    <source>
        <dbReference type="EMBL" id="KKB77310.1"/>
    </source>
</evidence>
<dbReference type="PATRIC" id="fig|1121477.3.peg.412"/>
<reference evidence="3 5" key="2">
    <citation type="submission" date="2016-11" db="EMBL/GenBank/DDBJ databases">
        <authorList>
            <person name="Jaros S."/>
            <person name="Januszkiewicz K."/>
            <person name="Wedrychowicz H."/>
        </authorList>
    </citation>
    <scope>NUCLEOTIDE SEQUENCE [LARGE SCALE GENOMIC DNA]</scope>
    <source>
        <strain evidence="3 5">DSM 17137</strain>
    </source>
</reference>
<evidence type="ECO:0000256" key="1">
    <source>
        <dbReference type="SAM" id="Phobius"/>
    </source>
</evidence>
<name>A0A0F5L512_9HYPH</name>
<evidence type="ECO:0000313" key="4">
    <source>
        <dbReference type="Proteomes" id="UP000033608"/>
    </source>
</evidence>
<keyword evidence="4" id="KW-1185">Reference proteome</keyword>
<dbReference type="STRING" id="1121477.SAMN02745223_00809"/>
<dbReference type="Proteomes" id="UP000033608">
    <property type="component" value="Unassembled WGS sequence"/>
</dbReference>
<feature type="transmembrane region" description="Helical" evidence="1">
    <location>
        <begin position="207"/>
        <end position="228"/>
    </location>
</feature>
<evidence type="ECO:0000313" key="3">
    <source>
        <dbReference type="EMBL" id="SHE65651.1"/>
    </source>
</evidence>
<gene>
    <name evidence="3" type="ORF">SAMN02745223_00809</name>
    <name evidence="2" type="ORF">VW29_18260</name>
</gene>
<accession>A0A0F5L512</accession>
<dbReference type="Proteomes" id="UP000184533">
    <property type="component" value="Unassembled WGS sequence"/>
</dbReference>
<organism evidence="2 4">
    <name type="scientific">Devosia limi DSM 17137</name>
    <dbReference type="NCBI Taxonomy" id="1121477"/>
    <lineage>
        <taxon>Bacteria</taxon>
        <taxon>Pseudomonadati</taxon>
        <taxon>Pseudomonadota</taxon>
        <taxon>Alphaproteobacteria</taxon>
        <taxon>Hyphomicrobiales</taxon>
        <taxon>Devosiaceae</taxon>
        <taxon>Devosia</taxon>
    </lineage>
</organism>
<keyword evidence="1" id="KW-0472">Membrane</keyword>
<dbReference type="Pfam" id="PF14023">
    <property type="entry name" value="Bestrophin-like"/>
    <property type="match status" value="1"/>
</dbReference>
<keyword evidence="1" id="KW-1133">Transmembrane helix</keyword>
<dbReference type="EMBL" id="FQVC01000002">
    <property type="protein sequence ID" value="SHE65651.1"/>
    <property type="molecule type" value="Genomic_DNA"/>
</dbReference>
<feature type="transmembrane region" description="Helical" evidence="1">
    <location>
        <begin position="181"/>
        <end position="200"/>
    </location>
</feature>